<organism evidence="1 2">
    <name type="scientific">Cnephaeus nilssonii</name>
    <name type="common">Northern bat</name>
    <name type="synonym">Eptesicus nilssonii</name>
    <dbReference type="NCBI Taxonomy" id="3371016"/>
    <lineage>
        <taxon>Eukaryota</taxon>
        <taxon>Metazoa</taxon>
        <taxon>Chordata</taxon>
        <taxon>Craniata</taxon>
        <taxon>Vertebrata</taxon>
        <taxon>Euteleostomi</taxon>
        <taxon>Mammalia</taxon>
        <taxon>Eutheria</taxon>
        <taxon>Laurasiatheria</taxon>
        <taxon>Chiroptera</taxon>
        <taxon>Yangochiroptera</taxon>
        <taxon>Vespertilionidae</taxon>
        <taxon>Cnephaeus</taxon>
    </lineage>
</organism>
<dbReference type="AlphaFoldDB" id="A0AA40HL57"/>
<dbReference type="EMBL" id="JAULJE010000017">
    <property type="protein sequence ID" value="KAK1333229.1"/>
    <property type="molecule type" value="Genomic_DNA"/>
</dbReference>
<dbReference type="Proteomes" id="UP001177744">
    <property type="component" value="Unassembled WGS sequence"/>
</dbReference>
<protein>
    <submittedName>
        <fullName evidence="1">Uncharacterized protein</fullName>
    </submittedName>
</protein>
<keyword evidence="2" id="KW-1185">Reference proteome</keyword>
<evidence type="ECO:0000313" key="1">
    <source>
        <dbReference type="EMBL" id="KAK1333229.1"/>
    </source>
</evidence>
<gene>
    <name evidence="1" type="ORF">QTO34_006769</name>
</gene>
<reference evidence="1" key="1">
    <citation type="submission" date="2023-06" db="EMBL/GenBank/DDBJ databases">
        <title>Reference genome for the Northern bat (Eptesicus nilssonii), a most northern bat species.</title>
        <authorList>
            <person name="Laine V.N."/>
            <person name="Pulliainen A.T."/>
            <person name="Lilley T.M."/>
        </authorList>
    </citation>
    <scope>NUCLEOTIDE SEQUENCE</scope>
    <source>
        <strain evidence="1">BLF_Eptnil</strain>
        <tissue evidence="1">Kidney</tissue>
    </source>
</reference>
<evidence type="ECO:0000313" key="2">
    <source>
        <dbReference type="Proteomes" id="UP001177744"/>
    </source>
</evidence>
<name>A0AA40HL57_CNENI</name>
<proteinExistence type="predicted"/>
<accession>A0AA40HL57</accession>
<sequence>MSERSMIRSEEESVIVNLEQGFGFSRPCYDSGNLSKIIDQEAATWSFCATLNKRQCHFNALLNDTYSS</sequence>
<comment type="caution">
    <text evidence="1">The sequence shown here is derived from an EMBL/GenBank/DDBJ whole genome shotgun (WGS) entry which is preliminary data.</text>
</comment>